<evidence type="ECO:0000256" key="1">
    <source>
        <dbReference type="SAM" id="MobiDB-lite"/>
    </source>
</evidence>
<dbReference type="SUPFAM" id="SSF52833">
    <property type="entry name" value="Thioredoxin-like"/>
    <property type="match status" value="1"/>
</dbReference>
<proteinExistence type="predicted"/>
<name>A0A0G3G4S1_9GAMM</name>
<keyword evidence="3" id="KW-1185">Reference proteome</keyword>
<protein>
    <submittedName>
        <fullName evidence="2">Glutaredoxin</fullName>
    </submittedName>
</protein>
<dbReference type="PROSITE" id="PS50404">
    <property type="entry name" value="GST_NTER"/>
    <property type="match status" value="1"/>
</dbReference>
<reference evidence="2 3" key="1">
    <citation type="submission" date="2015-04" db="EMBL/GenBank/DDBJ databases">
        <title>Complete Sequence for the Genome of the Thioalkalivibrio versutus D301.</title>
        <authorList>
            <person name="Mu T."/>
            <person name="Zhou J."/>
            <person name="Xu X."/>
        </authorList>
    </citation>
    <scope>NUCLEOTIDE SEQUENCE [LARGE SCALE GENOMIC DNA]</scope>
    <source>
        <strain evidence="2 3">D301</strain>
    </source>
</reference>
<feature type="compositionally biased region" description="Pro residues" evidence="1">
    <location>
        <begin position="136"/>
        <end position="145"/>
    </location>
</feature>
<dbReference type="KEGG" id="tvr:TVD_08380"/>
<sequence>MRFLIRTFFRGVRLILTPFMLIGERVSRPRGIERDPADQARIDEQTQRLALYHFPACPFCIKARRAMQRLSLDIELRNAQATGPWREELQNEGGRLQVPCLRIEEEDGSVRWLYESDAIIRYLRERFDPAQTTDPTPAPNSPPRS</sequence>
<dbReference type="Pfam" id="PF13417">
    <property type="entry name" value="GST_N_3"/>
    <property type="match status" value="1"/>
</dbReference>
<dbReference type="STRING" id="106634.TVD_08380"/>
<dbReference type="InterPro" id="IPR036249">
    <property type="entry name" value="Thioredoxin-like_sf"/>
</dbReference>
<dbReference type="Gene3D" id="3.40.30.10">
    <property type="entry name" value="Glutaredoxin"/>
    <property type="match status" value="1"/>
</dbReference>
<accession>A0A0G3G4S1</accession>
<dbReference type="Proteomes" id="UP000064201">
    <property type="component" value="Chromosome"/>
</dbReference>
<evidence type="ECO:0000313" key="3">
    <source>
        <dbReference type="Proteomes" id="UP000064201"/>
    </source>
</evidence>
<organism evidence="2 3">
    <name type="scientific">Thioalkalivibrio versutus</name>
    <dbReference type="NCBI Taxonomy" id="106634"/>
    <lineage>
        <taxon>Bacteria</taxon>
        <taxon>Pseudomonadati</taxon>
        <taxon>Pseudomonadota</taxon>
        <taxon>Gammaproteobacteria</taxon>
        <taxon>Chromatiales</taxon>
        <taxon>Ectothiorhodospiraceae</taxon>
        <taxon>Thioalkalivibrio</taxon>
    </lineage>
</organism>
<dbReference type="PATRIC" id="fig|106634.4.peg.1714"/>
<dbReference type="AlphaFoldDB" id="A0A0G3G4S1"/>
<dbReference type="InterPro" id="IPR004045">
    <property type="entry name" value="Glutathione_S-Trfase_N"/>
</dbReference>
<gene>
    <name evidence="2" type="ORF">TVD_08380</name>
</gene>
<evidence type="ECO:0000313" key="2">
    <source>
        <dbReference type="EMBL" id="AKJ95374.1"/>
    </source>
</evidence>
<dbReference type="RefSeq" id="WP_018145412.1">
    <property type="nucleotide sequence ID" value="NZ_CP011367.1"/>
</dbReference>
<dbReference type="EMBL" id="CP011367">
    <property type="protein sequence ID" value="AKJ95374.1"/>
    <property type="molecule type" value="Genomic_DNA"/>
</dbReference>
<dbReference type="OrthoDB" id="9793736at2"/>
<dbReference type="PROSITE" id="PS51354">
    <property type="entry name" value="GLUTAREDOXIN_2"/>
    <property type="match status" value="1"/>
</dbReference>
<feature type="region of interest" description="Disordered" evidence="1">
    <location>
        <begin position="126"/>
        <end position="145"/>
    </location>
</feature>